<dbReference type="SUPFAM" id="SSF141523">
    <property type="entry name" value="L,D-transpeptidase catalytic domain-like"/>
    <property type="match status" value="1"/>
</dbReference>
<name>A0ABP9UUP7_9BACT</name>
<keyword evidence="8" id="KW-0732">Signal</keyword>
<evidence type="ECO:0000313" key="10">
    <source>
        <dbReference type="EMBL" id="GAA5484462.1"/>
    </source>
</evidence>
<evidence type="ECO:0000259" key="9">
    <source>
        <dbReference type="PROSITE" id="PS52029"/>
    </source>
</evidence>
<evidence type="ECO:0000256" key="3">
    <source>
        <dbReference type="ARBA" id="ARBA00022679"/>
    </source>
</evidence>
<evidence type="ECO:0000256" key="4">
    <source>
        <dbReference type="ARBA" id="ARBA00022960"/>
    </source>
</evidence>
<organism evidence="10 11">
    <name type="scientific">Haloferula sargassicola</name>
    <dbReference type="NCBI Taxonomy" id="490096"/>
    <lineage>
        <taxon>Bacteria</taxon>
        <taxon>Pseudomonadati</taxon>
        <taxon>Verrucomicrobiota</taxon>
        <taxon>Verrucomicrobiia</taxon>
        <taxon>Verrucomicrobiales</taxon>
        <taxon>Verrucomicrobiaceae</taxon>
        <taxon>Haloferula</taxon>
    </lineage>
</organism>
<accession>A0ABP9UUP7</accession>
<feature type="active site" description="Proton donor/acceptor" evidence="7">
    <location>
        <position position="179"/>
    </location>
</feature>
<proteinExistence type="inferred from homology"/>
<dbReference type="Proteomes" id="UP001476282">
    <property type="component" value="Unassembled WGS sequence"/>
</dbReference>
<dbReference type="EMBL" id="BAABRI010000026">
    <property type="protein sequence ID" value="GAA5484462.1"/>
    <property type="molecule type" value="Genomic_DNA"/>
</dbReference>
<evidence type="ECO:0000256" key="8">
    <source>
        <dbReference type="SAM" id="SignalP"/>
    </source>
</evidence>
<keyword evidence="3" id="KW-0808">Transferase</keyword>
<evidence type="ECO:0000313" key="11">
    <source>
        <dbReference type="Proteomes" id="UP001476282"/>
    </source>
</evidence>
<comment type="caution">
    <text evidence="10">The sequence shown here is derived from an EMBL/GenBank/DDBJ whole genome shotgun (WGS) entry which is preliminary data.</text>
</comment>
<evidence type="ECO:0000256" key="7">
    <source>
        <dbReference type="PROSITE-ProRule" id="PRU01373"/>
    </source>
</evidence>
<comment type="pathway">
    <text evidence="1 7">Cell wall biogenesis; peptidoglycan biosynthesis.</text>
</comment>
<dbReference type="Gene3D" id="2.40.440.10">
    <property type="entry name" value="L,D-transpeptidase catalytic domain-like"/>
    <property type="match status" value="1"/>
</dbReference>
<evidence type="ECO:0000256" key="2">
    <source>
        <dbReference type="ARBA" id="ARBA00005992"/>
    </source>
</evidence>
<gene>
    <name evidence="10" type="ORF">Hsar01_03706</name>
</gene>
<feature type="signal peptide" evidence="8">
    <location>
        <begin position="1"/>
        <end position="22"/>
    </location>
</feature>
<dbReference type="InterPro" id="IPR005490">
    <property type="entry name" value="LD_TPept_cat_dom"/>
</dbReference>
<reference evidence="10 11" key="1">
    <citation type="submission" date="2024-02" db="EMBL/GenBank/DDBJ databases">
        <title>Haloferula sargassicola NBRC 104335.</title>
        <authorList>
            <person name="Ichikawa N."/>
            <person name="Katano-Makiyama Y."/>
            <person name="Hidaka K."/>
        </authorList>
    </citation>
    <scope>NUCLEOTIDE SEQUENCE [LARGE SCALE GENOMIC DNA]</scope>
    <source>
        <strain evidence="10 11">NBRC 104335</strain>
    </source>
</reference>
<dbReference type="PANTHER" id="PTHR30582:SF2">
    <property type="entry name" value="L,D-TRANSPEPTIDASE YCIB-RELATED"/>
    <property type="match status" value="1"/>
</dbReference>
<dbReference type="CDD" id="cd16913">
    <property type="entry name" value="YkuD_like"/>
    <property type="match status" value="1"/>
</dbReference>
<evidence type="ECO:0000256" key="6">
    <source>
        <dbReference type="ARBA" id="ARBA00023316"/>
    </source>
</evidence>
<dbReference type="InterPro" id="IPR050979">
    <property type="entry name" value="LD-transpeptidase"/>
</dbReference>
<sequence>MKKLWIKALSLAFLSLLVANCAKEPEVKLGADGKPVNDKGEPVNPYEPGTYEHFKAERSYPKTSKVWKNEALLSLTTPENSHLIISRKLQRAFLMKGDEVVVDYPVSTGKSGYATPAGDYTILEKTIDKKSNSYGSVYDENGDRVSGVEKPSQVPEGGRFSGAPMPYWMRLSNDGVGHHIGNVPRYPASHGCIRGPRAIMPTIYRKVKIGTPVTVE</sequence>
<dbReference type="Pfam" id="PF03734">
    <property type="entry name" value="YkuD"/>
    <property type="match status" value="1"/>
</dbReference>
<dbReference type="RefSeq" id="WP_353568561.1">
    <property type="nucleotide sequence ID" value="NZ_BAABRI010000026.1"/>
</dbReference>
<keyword evidence="11" id="KW-1185">Reference proteome</keyword>
<dbReference type="PANTHER" id="PTHR30582">
    <property type="entry name" value="L,D-TRANSPEPTIDASE"/>
    <property type="match status" value="1"/>
</dbReference>
<dbReference type="PROSITE" id="PS52029">
    <property type="entry name" value="LD_TPASE"/>
    <property type="match status" value="1"/>
</dbReference>
<keyword evidence="6 7" id="KW-0961">Cell wall biogenesis/degradation</keyword>
<evidence type="ECO:0000256" key="5">
    <source>
        <dbReference type="ARBA" id="ARBA00022984"/>
    </source>
</evidence>
<feature type="domain" description="L,D-TPase catalytic" evidence="9">
    <location>
        <begin position="81"/>
        <end position="216"/>
    </location>
</feature>
<protein>
    <recommendedName>
        <fullName evidence="9">L,D-TPase catalytic domain-containing protein</fullName>
    </recommendedName>
</protein>
<feature type="chain" id="PRO_5046339807" description="L,D-TPase catalytic domain-containing protein" evidence="8">
    <location>
        <begin position="23"/>
        <end position="216"/>
    </location>
</feature>
<comment type="similarity">
    <text evidence="2">Belongs to the YkuD family.</text>
</comment>
<dbReference type="InterPro" id="IPR038063">
    <property type="entry name" value="Transpep_catalytic_dom"/>
</dbReference>
<evidence type="ECO:0000256" key="1">
    <source>
        <dbReference type="ARBA" id="ARBA00004752"/>
    </source>
</evidence>
<keyword evidence="4 7" id="KW-0133">Cell shape</keyword>
<feature type="active site" description="Nucleophile" evidence="7">
    <location>
        <position position="192"/>
    </location>
</feature>
<keyword evidence="5 7" id="KW-0573">Peptidoglycan synthesis</keyword>